<dbReference type="AlphaFoldDB" id="A0A375YG68"/>
<reference evidence="1 2" key="1">
    <citation type="submission" date="2018-05" db="EMBL/GenBank/DDBJ databases">
        <authorList>
            <consortium name="IHU Genomes"/>
        </authorList>
    </citation>
    <scope>NUCLEOTIDE SEQUENCE [LARGE SCALE GENOMIC DNA]</scope>
    <source>
        <strain evidence="1 2">P7335</strain>
    </source>
</reference>
<keyword evidence="2" id="KW-1185">Reference proteome</keyword>
<organism evidence="1 2">
    <name type="scientific">Mycolicibacterium parafortuitum</name>
    <name type="common">Mycobacterium parafortuitum</name>
    <dbReference type="NCBI Taxonomy" id="39692"/>
    <lineage>
        <taxon>Bacteria</taxon>
        <taxon>Bacillati</taxon>
        <taxon>Actinomycetota</taxon>
        <taxon>Actinomycetes</taxon>
        <taxon>Mycobacteriales</taxon>
        <taxon>Mycobacteriaceae</taxon>
        <taxon>Mycolicibacterium</taxon>
    </lineage>
</organism>
<gene>
    <name evidence="1" type="ORF">MPP7335_01854</name>
</gene>
<protein>
    <submittedName>
        <fullName evidence="1">Uncharacterized protein</fullName>
    </submittedName>
</protein>
<accession>A0A375YG68</accession>
<name>A0A375YG68_MYCPF</name>
<sequence length="77" mass="8952">MCLKAEPLSLEWDRPATRKRVKDGRRLPVCGLEYLCVCLGEEFLITDVFPHHQALDELVQALAFFALQLLGREFFRM</sequence>
<proteinExistence type="predicted"/>
<dbReference type="Proteomes" id="UP000252008">
    <property type="component" value="Unassembled WGS sequence"/>
</dbReference>
<evidence type="ECO:0000313" key="1">
    <source>
        <dbReference type="EMBL" id="SRX80115.1"/>
    </source>
</evidence>
<dbReference type="EMBL" id="UEGS01000001">
    <property type="protein sequence ID" value="SRX80115.1"/>
    <property type="molecule type" value="Genomic_DNA"/>
</dbReference>
<evidence type="ECO:0000313" key="2">
    <source>
        <dbReference type="Proteomes" id="UP000252008"/>
    </source>
</evidence>